<evidence type="ECO:0000256" key="1">
    <source>
        <dbReference type="SAM" id="MobiDB-lite"/>
    </source>
</evidence>
<gene>
    <name evidence="3" type="ORF">A1sIA79_04215</name>
    <name evidence="4" type="ORF">A1sIIB76_04200</name>
</gene>
<dbReference type="PROSITE" id="PS50943">
    <property type="entry name" value="HTH_CROC1"/>
    <property type="match status" value="1"/>
</dbReference>
<dbReference type="Proteomes" id="UP000217194">
    <property type="component" value="Chromosome"/>
</dbReference>
<feature type="compositionally biased region" description="Low complexity" evidence="1">
    <location>
        <begin position="141"/>
        <end position="164"/>
    </location>
</feature>
<organism evidence="4 6">
    <name type="scientific">Candidatus Planktophila versatilis</name>
    <dbReference type="NCBI Taxonomy" id="1884905"/>
    <lineage>
        <taxon>Bacteria</taxon>
        <taxon>Bacillati</taxon>
        <taxon>Actinomycetota</taxon>
        <taxon>Actinomycetes</taxon>
        <taxon>Candidatus Nanopelagicales</taxon>
        <taxon>Candidatus Nanopelagicaceae</taxon>
        <taxon>Candidatus Planktophila</taxon>
    </lineage>
</organism>
<dbReference type="InterPro" id="IPR001387">
    <property type="entry name" value="Cro/C1-type_HTH"/>
</dbReference>
<evidence type="ECO:0000313" key="3">
    <source>
        <dbReference type="EMBL" id="ASY17423.1"/>
    </source>
</evidence>
<dbReference type="GO" id="GO:0003677">
    <property type="term" value="F:DNA binding"/>
    <property type="evidence" value="ECO:0007669"/>
    <property type="project" value="InterPro"/>
</dbReference>
<evidence type="ECO:0000313" key="4">
    <source>
        <dbReference type="EMBL" id="ASY22758.1"/>
    </source>
</evidence>
<dbReference type="InterPro" id="IPR025194">
    <property type="entry name" value="RodZ-like_C"/>
</dbReference>
<dbReference type="SUPFAM" id="SSF47413">
    <property type="entry name" value="lambda repressor-like DNA-binding domains"/>
    <property type="match status" value="1"/>
</dbReference>
<name>A0AAC9YX25_9ACTN</name>
<dbReference type="Pfam" id="PF13464">
    <property type="entry name" value="RodZ_C"/>
    <property type="match status" value="1"/>
</dbReference>
<sequence length="243" mass="25652">MSTGSELRDQREAAGISKDQLAALISVRAGLISQMELNDFSHCGGDTYARGHLKNIALRLGLAADYFVEMYNAEHSSEHRGIHDQLLDNNVGTIPREARKISWKLPALISVAILVVAGSIQIVVSNQSSVTTPEVVAKPSPVASVTPEATPTPAPTVSTSASPSTGSVSLVLEATRGNSFINVVVDGKSVIKGSIFQGETKSYTGATSVSIYLSNPAGVDVTHNGKLLSPLGGQNQEIRRTFR</sequence>
<dbReference type="CDD" id="cd00093">
    <property type="entry name" value="HTH_XRE"/>
    <property type="match status" value="1"/>
</dbReference>
<dbReference type="InterPro" id="IPR010982">
    <property type="entry name" value="Lambda_DNA-bd_dom_sf"/>
</dbReference>
<proteinExistence type="predicted"/>
<accession>A0AAC9YX25</accession>
<dbReference type="PANTHER" id="PTHR34475:SF1">
    <property type="entry name" value="CYTOSKELETON PROTEIN RODZ"/>
    <property type="match status" value="1"/>
</dbReference>
<dbReference type="EMBL" id="CP016778">
    <property type="protein sequence ID" value="ASY22758.1"/>
    <property type="molecule type" value="Genomic_DNA"/>
</dbReference>
<evidence type="ECO:0000313" key="6">
    <source>
        <dbReference type="Proteomes" id="UP000217194"/>
    </source>
</evidence>
<dbReference type="KEGG" id="pvs:A1sIA79_04215"/>
<dbReference type="Pfam" id="PF13413">
    <property type="entry name" value="HTH_25"/>
    <property type="match status" value="1"/>
</dbReference>
<dbReference type="AlphaFoldDB" id="A0AAC9YX25"/>
<dbReference type="RefSeq" id="WP_095674980.1">
    <property type="nucleotide sequence ID" value="NZ_CP016774.1"/>
</dbReference>
<dbReference type="PANTHER" id="PTHR34475">
    <property type="match status" value="1"/>
</dbReference>
<keyword evidence="5" id="KW-1185">Reference proteome</keyword>
<evidence type="ECO:0000313" key="5">
    <source>
        <dbReference type="Proteomes" id="UP000217177"/>
    </source>
</evidence>
<evidence type="ECO:0000259" key="2">
    <source>
        <dbReference type="PROSITE" id="PS50943"/>
    </source>
</evidence>
<dbReference type="InterPro" id="IPR050400">
    <property type="entry name" value="Bact_Cytoskel_RodZ"/>
</dbReference>
<protein>
    <submittedName>
        <fullName evidence="4">Phosphohydrolase</fullName>
    </submittedName>
</protein>
<dbReference type="Proteomes" id="UP000217177">
    <property type="component" value="Chromosome"/>
</dbReference>
<feature type="domain" description="HTH cro/C1-type" evidence="2">
    <location>
        <begin position="7"/>
        <end position="36"/>
    </location>
</feature>
<feature type="region of interest" description="Disordered" evidence="1">
    <location>
        <begin position="139"/>
        <end position="164"/>
    </location>
</feature>
<dbReference type="EMBL" id="CP016774">
    <property type="protein sequence ID" value="ASY17423.1"/>
    <property type="molecule type" value="Genomic_DNA"/>
</dbReference>
<dbReference type="Gene3D" id="1.10.260.40">
    <property type="entry name" value="lambda repressor-like DNA-binding domains"/>
    <property type="match status" value="1"/>
</dbReference>
<reference evidence="5 6" key="1">
    <citation type="submission" date="2016-07" db="EMBL/GenBank/DDBJ databases">
        <title>High microdiversification within the ubiquitous acI lineage of Actinobacteria.</title>
        <authorList>
            <person name="Neuenschwander S.M."/>
            <person name="Salcher M."/>
            <person name="Ghai R."/>
            <person name="Pernthaler J."/>
        </authorList>
    </citation>
    <scope>NUCLEOTIDE SEQUENCE [LARGE SCALE GENOMIC DNA]</scope>
    <source>
        <strain evidence="3">MMS-IA-79</strain>
        <strain evidence="4">MMS-IIB-76</strain>
    </source>
</reference>